<dbReference type="Gene3D" id="3.50.50.60">
    <property type="entry name" value="FAD/NAD(P)-binding domain"/>
    <property type="match status" value="1"/>
</dbReference>
<proteinExistence type="inferred from homology"/>
<keyword evidence="2" id="KW-0503">Monooxygenase</keyword>
<dbReference type="GO" id="GO:0071949">
    <property type="term" value="F:FAD binding"/>
    <property type="evidence" value="ECO:0007669"/>
    <property type="project" value="InterPro"/>
</dbReference>
<dbReference type="SUPFAM" id="SSF51905">
    <property type="entry name" value="FAD/NAD(P)-binding domain"/>
    <property type="match status" value="1"/>
</dbReference>
<comment type="similarity">
    <text evidence="3">Belongs to the 3-hydroxybenzoate 6-hydroxylase family.</text>
</comment>
<protein>
    <recommendedName>
        <fullName evidence="4">FAD-binding domain-containing protein</fullName>
    </recommendedName>
</protein>
<keyword evidence="6" id="KW-1185">Reference proteome</keyword>
<organism evidence="5 6">
    <name type="scientific">Protea cynaroides</name>
    <dbReference type="NCBI Taxonomy" id="273540"/>
    <lineage>
        <taxon>Eukaryota</taxon>
        <taxon>Viridiplantae</taxon>
        <taxon>Streptophyta</taxon>
        <taxon>Embryophyta</taxon>
        <taxon>Tracheophyta</taxon>
        <taxon>Spermatophyta</taxon>
        <taxon>Magnoliopsida</taxon>
        <taxon>Proteales</taxon>
        <taxon>Proteaceae</taxon>
        <taxon>Protea</taxon>
    </lineage>
</organism>
<evidence type="ECO:0000256" key="3">
    <source>
        <dbReference type="ARBA" id="ARBA00024018"/>
    </source>
</evidence>
<dbReference type="Proteomes" id="UP001141806">
    <property type="component" value="Unassembled WGS sequence"/>
</dbReference>
<gene>
    <name evidence="5" type="ORF">NE237_022074</name>
</gene>
<dbReference type="Pfam" id="PF01494">
    <property type="entry name" value="FAD_binding_3"/>
    <property type="match status" value="1"/>
</dbReference>
<dbReference type="EMBL" id="JAMYWD010001310">
    <property type="protein sequence ID" value="KAJ4943964.1"/>
    <property type="molecule type" value="Genomic_DNA"/>
</dbReference>
<sequence>MEISEEVVIIGAGIAGLATALALKRVGIGSLVLERSPVLRTTGASISLFPNAWLALQALGVAHKLTSIYSPIQKGYVTNVATGAIQQVSFMGINGTNNGPTPVHRRTLVETLAGELPPGTIRFSSKLTSIQTVTMDDKVSSSITIISLDNGTIIKARVVIGCDGVNSVVARWLGLTTPVNSGRSAIRGLAVFPKGHGYKEEVHHFIEQGKRAGFLPLNDKELFWFFIYYNSSLKGEETPAGPKLLQKDVMENLAKDFPPSYLEVVEHADLATVTWAQLKFRYPWDLIFGHTCKGNITVAGDAMHPMTPDLGQGGCSALEDAVVLGRQLAKSLHPNPNGHGRIVAVDAARAIQGYVKERRWRVVGLISGAYLSGWVQQDGSGFFMKFLRDTIFYRFLFHRITDLHYDCGKLPSVSSLSE</sequence>
<reference evidence="5" key="1">
    <citation type="journal article" date="2023" name="Plant J.">
        <title>The genome of the king protea, Protea cynaroides.</title>
        <authorList>
            <person name="Chang J."/>
            <person name="Duong T.A."/>
            <person name="Schoeman C."/>
            <person name="Ma X."/>
            <person name="Roodt D."/>
            <person name="Barker N."/>
            <person name="Li Z."/>
            <person name="Van de Peer Y."/>
            <person name="Mizrachi E."/>
        </authorList>
    </citation>
    <scope>NUCLEOTIDE SEQUENCE</scope>
    <source>
        <tissue evidence="5">Young leaves</tissue>
    </source>
</reference>
<dbReference type="OrthoDB" id="1878542at2759"/>
<evidence type="ECO:0000259" key="4">
    <source>
        <dbReference type="Pfam" id="PF01494"/>
    </source>
</evidence>
<comment type="caution">
    <text evidence="5">The sequence shown here is derived from an EMBL/GenBank/DDBJ whole genome shotgun (WGS) entry which is preliminary data.</text>
</comment>
<dbReference type="InterPro" id="IPR044560">
    <property type="entry name" value="MOase"/>
</dbReference>
<accession>A0A9Q0GKE8</accession>
<keyword evidence="1" id="KW-0560">Oxidoreductase</keyword>
<name>A0A9Q0GKE8_9MAGN</name>
<dbReference type="GO" id="GO:0004497">
    <property type="term" value="F:monooxygenase activity"/>
    <property type="evidence" value="ECO:0007669"/>
    <property type="project" value="UniProtKB-KW"/>
</dbReference>
<dbReference type="PRINTS" id="PR00420">
    <property type="entry name" value="RNGMNOXGNASE"/>
</dbReference>
<dbReference type="PANTHER" id="PTHR45934">
    <property type="entry name" value="FAD/NAD(P)-BINDING OXIDOREDUCTASE FAMILY PROTEIN"/>
    <property type="match status" value="1"/>
</dbReference>
<evidence type="ECO:0000256" key="2">
    <source>
        <dbReference type="ARBA" id="ARBA00023033"/>
    </source>
</evidence>
<evidence type="ECO:0000313" key="5">
    <source>
        <dbReference type="EMBL" id="KAJ4943964.1"/>
    </source>
</evidence>
<dbReference type="AlphaFoldDB" id="A0A9Q0GKE8"/>
<dbReference type="InterPro" id="IPR002938">
    <property type="entry name" value="FAD-bd"/>
</dbReference>
<evidence type="ECO:0000313" key="6">
    <source>
        <dbReference type="Proteomes" id="UP001141806"/>
    </source>
</evidence>
<evidence type="ECO:0000256" key="1">
    <source>
        <dbReference type="ARBA" id="ARBA00023002"/>
    </source>
</evidence>
<dbReference type="InterPro" id="IPR036188">
    <property type="entry name" value="FAD/NAD-bd_sf"/>
</dbReference>
<dbReference type="PANTHER" id="PTHR45934:SF1">
    <property type="entry name" value="OS04G0423100 PROTEIN"/>
    <property type="match status" value="1"/>
</dbReference>
<feature type="domain" description="FAD-binding" evidence="4">
    <location>
        <begin position="6"/>
        <end position="332"/>
    </location>
</feature>